<keyword evidence="2" id="KW-1185">Reference proteome</keyword>
<dbReference type="EMBL" id="ML993627">
    <property type="protein sequence ID" value="KAF2160305.1"/>
    <property type="molecule type" value="Genomic_DNA"/>
</dbReference>
<protein>
    <submittedName>
        <fullName evidence="1">Uncharacterized protein</fullName>
    </submittedName>
</protein>
<name>A0A6A6C011_ZASCE</name>
<gene>
    <name evidence="1" type="ORF">M409DRAFT_29159</name>
</gene>
<dbReference type="GeneID" id="54562611"/>
<dbReference type="Proteomes" id="UP000799537">
    <property type="component" value="Unassembled WGS sequence"/>
</dbReference>
<reference evidence="1" key="1">
    <citation type="journal article" date="2020" name="Stud. Mycol.">
        <title>101 Dothideomycetes genomes: a test case for predicting lifestyles and emergence of pathogens.</title>
        <authorList>
            <person name="Haridas S."/>
            <person name="Albert R."/>
            <person name="Binder M."/>
            <person name="Bloem J."/>
            <person name="Labutti K."/>
            <person name="Salamov A."/>
            <person name="Andreopoulos B."/>
            <person name="Baker S."/>
            <person name="Barry K."/>
            <person name="Bills G."/>
            <person name="Bluhm B."/>
            <person name="Cannon C."/>
            <person name="Castanera R."/>
            <person name="Culley D."/>
            <person name="Daum C."/>
            <person name="Ezra D."/>
            <person name="Gonzalez J."/>
            <person name="Henrissat B."/>
            <person name="Kuo A."/>
            <person name="Liang C."/>
            <person name="Lipzen A."/>
            <person name="Lutzoni F."/>
            <person name="Magnuson J."/>
            <person name="Mondo S."/>
            <person name="Nolan M."/>
            <person name="Ohm R."/>
            <person name="Pangilinan J."/>
            <person name="Park H.-J."/>
            <person name="Ramirez L."/>
            <person name="Alfaro M."/>
            <person name="Sun H."/>
            <person name="Tritt A."/>
            <person name="Yoshinaga Y."/>
            <person name="Zwiers L.-H."/>
            <person name="Turgeon B."/>
            <person name="Goodwin S."/>
            <person name="Spatafora J."/>
            <person name="Crous P."/>
            <person name="Grigoriev I."/>
        </authorList>
    </citation>
    <scope>NUCLEOTIDE SEQUENCE</scope>
    <source>
        <strain evidence="1">ATCC 36951</strain>
    </source>
</reference>
<evidence type="ECO:0000313" key="1">
    <source>
        <dbReference type="EMBL" id="KAF2160305.1"/>
    </source>
</evidence>
<dbReference type="AlphaFoldDB" id="A0A6A6C011"/>
<proteinExistence type="predicted"/>
<dbReference type="RefSeq" id="XP_033661194.1">
    <property type="nucleotide sequence ID" value="XM_033809339.1"/>
</dbReference>
<organism evidence="1 2">
    <name type="scientific">Zasmidium cellare ATCC 36951</name>
    <dbReference type="NCBI Taxonomy" id="1080233"/>
    <lineage>
        <taxon>Eukaryota</taxon>
        <taxon>Fungi</taxon>
        <taxon>Dikarya</taxon>
        <taxon>Ascomycota</taxon>
        <taxon>Pezizomycotina</taxon>
        <taxon>Dothideomycetes</taxon>
        <taxon>Dothideomycetidae</taxon>
        <taxon>Mycosphaerellales</taxon>
        <taxon>Mycosphaerellaceae</taxon>
        <taxon>Zasmidium</taxon>
    </lineage>
</organism>
<evidence type="ECO:0000313" key="2">
    <source>
        <dbReference type="Proteomes" id="UP000799537"/>
    </source>
</evidence>
<sequence>MGEIYDNHGTMIIMSMANLAIDWARKGLDVQSVTRGSGPENTRSMDEAWQHLRWQSMVSVPLQCGKMIGDAYAIKVNNVPNAAVPIEKLTKKECQKILRGV</sequence>
<accession>A0A6A6C011</accession>